<accession>A0ABV2LCL2</accession>
<organism evidence="2 3">
    <name type="scientific">Methylobacterium goesingense</name>
    <dbReference type="NCBI Taxonomy" id="243690"/>
    <lineage>
        <taxon>Bacteria</taxon>
        <taxon>Pseudomonadati</taxon>
        <taxon>Pseudomonadota</taxon>
        <taxon>Alphaproteobacteria</taxon>
        <taxon>Hyphomicrobiales</taxon>
        <taxon>Methylobacteriaceae</taxon>
        <taxon>Methylobacterium</taxon>
    </lineage>
</organism>
<protein>
    <submittedName>
        <fullName evidence="2">Uncharacterized protein</fullName>
    </submittedName>
</protein>
<keyword evidence="3" id="KW-1185">Reference proteome</keyword>
<sequence length="65" mass="7227">MPKVEPESSLTAARSNRPALPEALLHDPYFPRRAVAVNEDASRSKSTPVTRVYDPHFPRLTQAAI</sequence>
<evidence type="ECO:0000313" key="3">
    <source>
        <dbReference type="Proteomes" id="UP001549145"/>
    </source>
</evidence>
<reference evidence="2 3" key="1">
    <citation type="submission" date="2024-06" db="EMBL/GenBank/DDBJ databases">
        <title>Genomic Encyclopedia of Type Strains, Phase IV (KMG-IV): sequencing the most valuable type-strain genomes for metagenomic binning, comparative biology and taxonomic classification.</title>
        <authorList>
            <person name="Goeker M."/>
        </authorList>
    </citation>
    <scope>NUCLEOTIDE SEQUENCE [LARGE SCALE GENOMIC DNA]</scope>
    <source>
        <strain evidence="2 3">DSM 21331</strain>
    </source>
</reference>
<evidence type="ECO:0000256" key="1">
    <source>
        <dbReference type="SAM" id="MobiDB-lite"/>
    </source>
</evidence>
<feature type="region of interest" description="Disordered" evidence="1">
    <location>
        <begin position="1"/>
        <end position="25"/>
    </location>
</feature>
<name>A0ABV2LCL2_9HYPH</name>
<proteinExistence type="predicted"/>
<dbReference type="Proteomes" id="UP001549145">
    <property type="component" value="Unassembled WGS sequence"/>
</dbReference>
<dbReference type="EMBL" id="JBEPMM010000021">
    <property type="protein sequence ID" value="MET3695062.1"/>
    <property type="molecule type" value="Genomic_DNA"/>
</dbReference>
<evidence type="ECO:0000313" key="2">
    <source>
        <dbReference type="EMBL" id="MET3695062.1"/>
    </source>
</evidence>
<comment type="caution">
    <text evidence="2">The sequence shown here is derived from an EMBL/GenBank/DDBJ whole genome shotgun (WGS) entry which is preliminary data.</text>
</comment>
<gene>
    <name evidence="2" type="ORF">ABID43_004627</name>
</gene>